<keyword evidence="3" id="KW-0346">Stress response</keyword>
<name>A0A7W9ECQ9_9SPHN</name>
<dbReference type="SUPFAM" id="SSF55174">
    <property type="entry name" value="Alpha-L RNA-binding motif"/>
    <property type="match status" value="1"/>
</dbReference>
<dbReference type="InterPro" id="IPR002942">
    <property type="entry name" value="S4_RNA-bd"/>
</dbReference>
<dbReference type="Gene3D" id="3.10.290.10">
    <property type="entry name" value="RNA-binding S4 domain"/>
    <property type="match status" value="1"/>
</dbReference>
<gene>
    <name evidence="3" type="ORF">FHS49_000145</name>
</gene>
<accession>A0A7W9ECQ9</accession>
<proteinExistence type="predicted"/>
<organism evidence="3 4">
    <name type="scientific">Sphingobium boeckii</name>
    <dbReference type="NCBI Taxonomy" id="1082345"/>
    <lineage>
        <taxon>Bacteria</taxon>
        <taxon>Pseudomonadati</taxon>
        <taxon>Pseudomonadota</taxon>
        <taxon>Alphaproteobacteria</taxon>
        <taxon>Sphingomonadales</taxon>
        <taxon>Sphingomonadaceae</taxon>
        <taxon>Sphingobium</taxon>
    </lineage>
</organism>
<dbReference type="EMBL" id="JACIJC010000001">
    <property type="protein sequence ID" value="MBB5684154.1"/>
    <property type="molecule type" value="Genomic_DNA"/>
</dbReference>
<evidence type="ECO:0000256" key="1">
    <source>
        <dbReference type="PROSITE-ProRule" id="PRU00182"/>
    </source>
</evidence>
<sequence>MGAERESETQRIDRFLWFARLCKSRSAAQALCEKGHIRLDGRRIDRAHCPVRTGSVLTLPLPGGIRLIRIDRLPVRRGPPVEAATLYVDLAIDPVKKSSD</sequence>
<keyword evidence="1" id="KW-0694">RNA-binding</keyword>
<protein>
    <submittedName>
        <fullName evidence="3">Ribosome-associated heat shock protein Hsp15</fullName>
    </submittedName>
</protein>
<dbReference type="Pfam" id="PF01479">
    <property type="entry name" value="S4"/>
    <property type="match status" value="1"/>
</dbReference>
<dbReference type="CDD" id="cd00165">
    <property type="entry name" value="S4"/>
    <property type="match status" value="1"/>
</dbReference>
<feature type="domain" description="RNA-binding S4" evidence="2">
    <location>
        <begin position="10"/>
        <end position="69"/>
    </location>
</feature>
<evidence type="ECO:0000259" key="2">
    <source>
        <dbReference type="SMART" id="SM00363"/>
    </source>
</evidence>
<dbReference type="InterPro" id="IPR036986">
    <property type="entry name" value="S4_RNA-bd_sf"/>
</dbReference>
<comment type="caution">
    <text evidence="3">The sequence shown here is derived from an EMBL/GenBank/DDBJ whole genome shotgun (WGS) entry which is preliminary data.</text>
</comment>
<evidence type="ECO:0000313" key="3">
    <source>
        <dbReference type="EMBL" id="MBB5684154.1"/>
    </source>
</evidence>
<dbReference type="Proteomes" id="UP000549617">
    <property type="component" value="Unassembled WGS sequence"/>
</dbReference>
<dbReference type="AlphaFoldDB" id="A0A7W9ECQ9"/>
<evidence type="ECO:0000313" key="4">
    <source>
        <dbReference type="Proteomes" id="UP000549617"/>
    </source>
</evidence>
<keyword evidence="4" id="KW-1185">Reference proteome</keyword>
<dbReference type="GO" id="GO:0003723">
    <property type="term" value="F:RNA binding"/>
    <property type="evidence" value="ECO:0007669"/>
    <property type="project" value="UniProtKB-KW"/>
</dbReference>
<dbReference type="SMART" id="SM00363">
    <property type="entry name" value="S4"/>
    <property type="match status" value="1"/>
</dbReference>
<dbReference type="PROSITE" id="PS50889">
    <property type="entry name" value="S4"/>
    <property type="match status" value="1"/>
</dbReference>
<dbReference type="RefSeq" id="WP_184014407.1">
    <property type="nucleotide sequence ID" value="NZ_JACIJC010000001.1"/>
</dbReference>
<reference evidence="3 4" key="1">
    <citation type="submission" date="2020-08" db="EMBL/GenBank/DDBJ databases">
        <title>Genomic Encyclopedia of Type Strains, Phase IV (KMG-IV): sequencing the most valuable type-strain genomes for metagenomic binning, comparative biology and taxonomic classification.</title>
        <authorList>
            <person name="Goeker M."/>
        </authorList>
    </citation>
    <scope>NUCLEOTIDE SEQUENCE [LARGE SCALE GENOMIC DNA]</scope>
    <source>
        <strain evidence="3 4">DSM 25079</strain>
    </source>
</reference>